<gene>
    <name evidence="8" type="primary">AlNc14C79G5235</name>
    <name evidence="8" type="ORF">ALNC14_059660</name>
</gene>
<accession>F0WF41</accession>
<evidence type="ECO:0000313" key="8">
    <source>
        <dbReference type="EMBL" id="CCA19823.1"/>
    </source>
</evidence>
<keyword evidence="6" id="KW-0010">Activator</keyword>
<comment type="function">
    <text evidence="6">Component of the Mediator complex, a coactivator involved in the regulated transcription of nearly all RNA polymerase II-dependent genes. Mediator functions as a bridge to convey information from gene-specific regulatory proteins to the basal RNA polymerase II transcription machinery.</text>
</comment>
<evidence type="ECO:0000256" key="5">
    <source>
        <dbReference type="ARBA" id="ARBA00023242"/>
    </source>
</evidence>
<dbReference type="GO" id="GO:0070847">
    <property type="term" value="C:core mediator complex"/>
    <property type="evidence" value="ECO:0007669"/>
    <property type="project" value="TreeGrafter"/>
</dbReference>
<dbReference type="Pfam" id="PF05983">
    <property type="entry name" value="Med7"/>
    <property type="match status" value="1"/>
</dbReference>
<dbReference type="Gene3D" id="6.10.140.200">
    <property type="match status" value="1"/>
</dbReference>
<dbReference type="EMBL" id="FR824124">
    <property type="protein sequence ID" value="CCA19823.1"/>
    <property type="molecule type" value="Genomic_DNA"/>
</dbReference>
<dbReference type="InterPro" id="IPR037212">
    <property type="entry name" value="Med7/Med21-like"/>
</dbReference>
<dbReference type="GO" id="GO:0016592">
    <property type="term" value="C:mediator complex"/>
    <property type="evidence" value="ECO:0007669"/>
    <property type="project" value="InterPro"/>
</dbReference>
<evidence type="ECO:0000256" key="7">
    <source>
        <dbReference type="SAM" id="Coils"/>
    </source>
</evidence>
<dbReference type="PANTHER" id="PTHR21428">
    <property type="entry name" value="MEDIATOR OF RNA POLYMERASE II TRANSCRIPTION SUBUNIT 7"/>
    <property type="match status" value="1"/>
</dbReference>
<keyword evidence="5 6" id="KW-0539">Nucleus</keyword>
<evidence type="ECO:0000256" key="4">
    <source>
        <dbReference type="ARBA" id="ARBA00023163"/>
    </source>
</evidence>
<organism evidence="8">
    <name type="scientific">Albugo laibachii Nc14</name>
    <dbReference type="NCBI Taxonomy" id="890382"/>
    <lineage>
        <taxon>Eukaryota</taxon>
        <taxon>Sar</taxon>
        <taxon>Stramenopiles</taxon>
        <taxon>Oomycota</taxon>
        <taxon>Peronosporomycetes</taxon>
        <taxon>Albuginales</taxon>
        <taxon>Albuginaceae</taxon>
        <taxon>Albugo</taxon>
    </lineage>
</organism>
<name>F0WF41_9STRA</name>
<comment type="similarity">
    <text evidence="2 6">Belongs to the Mediator complex subunit 7 family.</text>
</comment>
<keyword evidence="4 6" id="KW-0804">Transcription</keyword>
<evidence type="ECO:0000256" key="2">
    <source>
        <dbReference type="ARBA" id="ARBA00009994"/>
    </source>
</evidence>
<reference evidence="8" key="1">
    <citation type="journal article" date="2011" name="PLoS Biol.">
        <title>Gene gain and loss during evolution of obligate parasitism in the white rust pathogen of Arabidopsis thaliana.</title>
        <authorList>
            <person name="Kemen E."/>
            <person name="Gardiner A."/>
            <person name="Schultz-Larsen T."/>
            <person name="Kemen A.C."/>
            <person name="Balmuth A.L."/>
            <person name="Robert-Seilaniantz A."/>
            <person name="Bailey K."/>
            <person name="Holub E."/>
            <person name="Studholme D.J."/>
            <person name="Maclean D."/>
            <person name="Jones J.D."/>
        </authorList>
    </citation>
    <scope>NUCLEOTIDE SEQUENCE</scope>
</reference>
<dbReference type="InterPro" id="IPR044888">
    <property type="entry name" value="Mediatior_Med7_sf"/>
</dbReference>
<comment type="subcellular location">
    <subcellularLocation>
        <location evidence="1 6">Nucleus</location>
    </subcellularLocation>
</comment>
<dbReference type="GO" id="GO:0006357">
    <property type="term" value="P:regulation of transcription by RNA polymerase II"/>
    <property type="evidence" value="ECO:0007669"/>
    <property type="project" value="InterPro"/>
</dbReference>
<dbReference type="HOGENOM" id="CLU_065214_2_0_1"/>
<evidence type="ECO:0000256" key="3">
    <source>
        <dbReference type="ARBA" id="ARBA00023015"/>
    </source>
</evidence>
<dbReference type="AlphaFoldDB" id="F0WF41"/>
<protein>
    <recommendedName>
        <fullName evidence="6">Mediator of RNA polymerase II transcription subunit 7</fullName>
    </recommendedName>
</protein>
<dbReference type="SUPFAM" id="SSF140718">
    <property type="entry name" value="Mediator hinge subcomplex-like"/>
    <property type="match status" value="1"/>
</dbReference>
<dbReference type="InterPro" id="IPR009244">
    <property type="entry name" value="Mediatior_Med7"/>
</dbReference>
<keyword evidence="3 6" id="KW-0805">Transcription regulation</keyword>
<feature type="coiled-coil region" evidence="7">
    <location>
        <begin position="145"/>
        <end position="172"/>
    </location>
</feature>
<proteinExistence type="inferred from homology"/>
<reference evidence="8" key="2">
    <citation type="submission" date="2011-02" db="EMBL/GenBank/DDBJ databases">
        <authorList>
            <person name="MacLean D."/>
        </authorList>
    </citation>
    <scope>NUCLEOTIDE SEQUENCE</scope>
</reference>
<comment type="subunit">
    <text evidence="6">Component of the Mediator complex.</text>
</comment>
<dbReference type="PANTHER" id="PTHR21428:SF11">
    <property type="entry name" value="MEDIATOR OF RNA POLYMERASE II TRANSCRIPTION SUBUNIT 7"/>
    <property type="match status" value="1"/>
</dbReference>
<keyword evidence="7" id="KW-0175">Coiled coil</keyword>
<evidence type="ECO:0000256" key="1">
    <source>
        <dbReference type="ARBA" id="ARBA00004123"/>
    </source>
</evidence>
<sequence>MADEENASGPEIVSEFPPPPAFFSLYQIDDVNAPAPPAPMAPNYHMFGTPYSTKDVVPDLLPDDSKKLYLSDTSAQDPAPQAIDYKAQLKKLNRSLLANCIQLLDVLIRNPKVFNEKVDDLELLFVNMHNLINKFRPHQAREMIIQLLRGQIEEKQAAINDIRRVLIESREQVERAHSALDVDNQPALMYPDASIKVETQEMEHIKAEPPNSPCPNGMSTEENCSIKLEASTSHAIQQRQNQFFIDLQRMGTK</sequence>
<evidence type="ECO:0000256" key="6">
    <source>
        <dbReference type="RuleBase" id="RU364060"/>
    </source>
</evidence>
<dbReference type="GO" id="GO:0003712">
    <property type="term" value="F:transcription coregulator activity"/>
    <property type="evidence" value="ECO:0007669"/>
    <property type="project" value="InterPro"/>
</dbReference>